<comment type="caution">
    <text evidence="7">The sequence shown here is derived from an EMBL/GenBank/DDBJ whole genome shotgun (WGS) entry which is preliminary data.</text>
</comment>
<name>A0ABW9EL19_9BURK</name>
<keyword evidence="1" id="KW-0547">Nucleotide-binding</keyword>
<dbReference type="RefSeq" id="WP_408141331.1">
    <property type="nucleotide sequence ID" value="NZ_JAQQCJ010000021.1"/>
</dbReference>
<dbReference type="CDD" id="cd00009">
    <property type="entry name" value="AAA"/>
    <property type="match status" value="1"/>
</dbReference>
<evidence type="ECO:0000256" key="2">
    <source>
        <dbReference type="ARBA" id="ARBA00022840"/>
    </source>
</evidence>
<gene>
    <name evidence="7" type="ORF">PQQ73_25865</name>
</gene>
<dbReference type="PRINTS" id="PR01590">
    <property type="entry name" value="HTHFIS"/>
</dbReference>
<keyword evidence="8" id="KW-1185">Reference proteome</keyword>
<keyword evidence="5" id="KW-0804">Transcription</keyword>
<dbReference type="Pfam" id="PF02954">
    <property type="entry name" value="HTH_8"/>
    <property type="match status" value="1"/>
</dbReference>
<dbReference type="InterPro" id="IPR002197">
    <property type="entry name" value="HTH_Fis"/>
</dbReference>
<feature type="domain" description="Sigma-54 factor interaction" evidence="6">
    <location>
        <begin position="346"/>
        <end position="571"/>
    </location>
</feature>
<dbReference type="InterPro" id="IPR058031">
    <property type="entry name" value="AAA_lid_NorR"/>
</dbReference>
<sequence>MSLLADSNTHVREVLNVVNHQLTTRPTSQSVAQSWARCINEFQLDPSRFVTPPVLTQYELSARREALGDLIACSKLEMTTLYQQLADPELAVVLVDAGGAIVHQVSSVPFAEAVAEDGFRVGALWSEREAGTNGMGTCLAERDCIAVCQHEHFYPRYTSLTCSAAPIFDDSGEIAGVLDVTSRSKLLQQHSLVLVGMSRQMIENRLLDARYRHANMIHFHSRPEFVGTLHGGKLAVADDSTVLAANRSALFQLGFRSLSELRGRRIEEAFNASLEDMIARSIRGSFHPVTVYSANATNRFFLVAQTSQNNSGRVARVLGSDAPAAARHSAPEKRPPAPKLDEIAHLEFGDPRMASQIQLAARVIQRKIPIVLRGQTGTGKEVFAQALHSISPHAGGSFVPVNCASLPENLIESELFGYRAGAFTGAQREGRRGKIVQANGGTLFLDEIGDMPLVLQARLLRVIEEHEVTPLGAETTVKVNFQLISASHRNLLELVHSGQFREDLYYRLKGVELNLPPLRERLDKLPLIHHLLANETDDPPELSPEAEHALLSYAWPGNIRQLRHVLQMAIALSDGQPIRCEDLPPEITQRAPGGDMPAALGLTSADMDAHLTDDADISALNAIQLNERETVLSLLDEHRWNVSNVAKALGISRNTLYRKMRRLHIRLSHEGSPSDGMPLDLDA</sequence>
<proteinExistence type="predicted"/>
<dbReference type="InterPro" id="IPR003593">
    <property type="entry name" value="AAA+_ATPase"/>
</dbReference>
<dbReference type="InterPro" id="IPR025944">
    <property type="entry name" value="Sigma_54_int_dom_CS"/>
</dbReference>
<evidence type="ECO:0000256" key="3">
    <source>
        <dbReference type="ARBA" id="ARBA00023015"/>
    </source>
</evidence>
<dbReference type="SUPFAM" id="SSF55781">
    <property type="entry name" value="GAF domain-like"/>
    <property type="match status" value="1"/>
</dbReference>
<dbReference type="Proteomes" id="UP001629392">
    <property type="component" value="Unassembled WGS sequence"/>
</dbReference>
<keyword evidence="4" id="KW-0238">DNA-binding</keyword>
<dbReference type="SUPFAM" id="SSF46689">
    <property type="entry name" value="Homeodomain-like"/>
    <property type="match status" value="1"/>
</dbReference>
<dbReference type="InterPro" id="IPR029016">
    <property type="entry name" value="GAF-like_dom_sf"/>
</dbReference>
<dbReference type="InterPro" id="IPR003018">
    <property type="entry name" value="GAF"/>
</dbReference>
<evidence type="ECO:0000259" key="6">
    <source>
        <dbReference type="PROSITE" id="PS50045"/>
    </source>
</evidence>
<dbReference type="PANTHER" id="PTHR32071:SF77">
    <property type="entry name" value="TRANSCRIPTIONAL REGULATORY PROTEIN"/>
    <property type="match status" value="1"/>
</dbReference>
<dbReference type="InterPro" id="IPR025662">
    <property type="entry name" value="Sigma_54_int_dom_ATP-bd_1"/>
</dbReference>
<reference evidence="7 8" key="1">
    <citation type="journal article" date="2024" name="Chem. Sci.">
        <title>Discovery of megapolipeptins by genome mining of a Burkholderiales bacteria collection.</title>
        <authorList>
            <person name="Paulo B.S."/>
            <person name="Recchia M.J.J."/>
            <person name="Lee S."/>
            <person name="Fergusson C.H."/>
            <person name="Romanowski S.B."/>
            <person name="Hernandez A."/>
            <person name="Krull N."/>
            <person name="Liu D.Y."/>
            <person name="Cavanagh H."/>
            <person name="Bos A."/>
            <person name="Gray C.A."/>
            <person name="Murphy B.T."/>
            <person name="Linington R.G."/>
            <person name="Eustaquio A.S."/>
        </authorList>
    </citation>
    <scope>NUCLEOTIDE SEQUENCE [LARGE SCALE GENOMIC DNA]</scope>
    <source>
        <strain evidence="7 8">RL17-350-BIC-E</strain>
    </source>
</reference>
<dbReference type="InterPro" id="IPR027417">
    <property type="entry name" value="P-loop_NTPase"/>
</dbReference>
<dbReference type="PROSITE" id="PS00676">
    <property type="entry name" value="SIGMA54_INTERACT_2"/>
    <property type="match status" value="1"/>
</dbReference>
<dbReference type="Pfam" id="PF00158">
    <property type="entry name" value="Sigma54_activat"/>
    <property type="match status" value="1"/>
</dbReference>
<keyword evidence="2" id="KW-0067">ATP-binding</keyword>
<dbReference type="SMART" id="SM00382">
    <property type="entry name" value="AAA"/>
    <property type="match status" value="1"/>
</dbReference>
<dbReference type="PROSITE" id="PS00688">
    <property type="entry name" value="SIGMA54_INTERACT_3"/>
    <property type="match status" value="1"/>
</dbReference>
<protein>
    <submittedName>
        <fullName evidence="7">Sigma-54-dependent Fis family transcriptional regulator</fullName>
    </submittedName>
</protein>
<dbReference type="Pfam" id="PF01590">
    <property type="entry name" value="GAF"/>
    <property type="match status" value="1"/>
</dbReference>
<organism evidence="7 8">
    <name type="scientific">Paraburkholderia strydomiana</name>
    <dbReference type="NCBI Taxonomy" id="1245417"/>
    <lineage>
        <taxon>Bacteria</taxon>
        <taxon>Pseudomonadati</taxon>
        <taxon>Pseudomonadota</taxon>
        <taxon>Betaproteobacteria</taxon>
        <taxon>Burkholderiales</taxon>
        <taxon>Burkholderiaceae</taxon>
        <taxon>Paraburkholderia</taxon>
    </lineage>
</organism>
<dbReference type="Pfam" id="PF25601">
    <property type="entry name" value="AAA_lid_14"/>
    <property type="match status" value="1"/>
</dbReference>
<dbReference type="InterPro" id="IPR009057">
    <property type="entry name" value="Homeodomain-like_sf"/>
</dbReference>
<dbReference type="SUPFAM" id="SSF52540">
    <property type="entry name" value="P-loop containing nucleoside triphosphate hydrolases"/>
    <property type="match status" value="1"/>
</dbReference>
<evidence type="ECO:0000256" key="5">
    <source>
        <dbReference type="ARBA" id="ARBA00023163"/>
    </source>
</evidence>
<accession>A0ABW9EL19</accession>
<dbReference type="Gene3D" id="1.10.8.60">
    <property type="match status" value="1"/>
</dbReference>
<dbReference type="PANTHER" id="PTHR32071">
    <property type="entry name" value="TRANSCRIPTIONAL REGULATORY PROTEIN"/>
    <property type="match status" value="1"/>
</dbReference>
<dbReference type="InterPro" id="IPR025943">
    <property type="entry name" value="Sigma_54_int_dom_ATP-bd_2"/>
</dbReference>
<evidence type="ECO:0000256" key="1">
    <source>
        <dbReference type="ARBA" id="ARBA00022741"/>
    </source>
</evidence>
<dbReference type="PROSITE" id="PS50045">
    <property type="entry name" value="SIGMA54_INTERACT_4"/>
    <property type="match status" value="1"/>
</dbReference>
<dbReference type="Gene3D" id="1.10.10.60">
    <property type="entry name" value="Homeodomain-like"/>
    <property type="match status" value="1"/>
</dbReference>
<dbReference type="Gene3D" id="3.40.50.300">
    <property type="entry name" value="P-loop containing nucleotide triphosphate hydrolases"/>
    <property type="match status" value="1"/>
</dbReference>
<dbReference type="InterPro" id="IPR002078">
    <property type="entry name" value="Sigma_54_int"/>
</dbReference>
<evidence type="ECO:0000313" key="7">
    <source>
        <dbReference type="EMBL" id="MFM0719750.1"/>
    </source>
</evidence>
<dbReference type="Gene3D" id="3.30.450.40">
    <property type="match status" value="1"/>
</dbReference>
<dbReference type="EMBL" id="JAQQCL010000023">
    <property type="protein sequence ID" value="MFM0719750.1"/>
    <property type="molecule type" value="Genomic_DNA"/>
</dbReference>
<dbReference type="PROSITE" id="PS00675">
    <property type="entry name" value="SIGMA54_INTERACT_1"/>
    <property type="match status" value="1"/>
</dbReference>
<evidence type="ECO:0000256" key="4">
    <source>
        <dbReference type="ARBA" id="ARBA00023125"/>
    </source>
</evidence>
<keyword evidence="3" id="KW-0805">Transcription regulation</keyword>
<evidence type="ECO:0000313" key="8">
    <source>
        <dbReference type="Proteomes" id="UP001629392"/>
    </source>
</evidence>